<sequence>MTGQEVIKTTQTSELAAETALEMQLRGRGVSVLSGNGTVANVVLRQPVTIHGNNCGTGAGVGGVVTLHGKFDIIPSLVWCFRPPVPPGSAKLKPNSRFTLLQTVLVLSSVRGLHSCRNGDPRDDNGVEEYEDSLVTKLWRLPGDESTAELKVDFTPSSHMYSSSTSHHLRNIAVTPPAQVRPKAVSAAFLAQCSFVALLFSEPKIRRIRRFAGNEALEAPRRRIHGGAQGRLHAIISHVLKLNVTPSSQSRRHAIGSKDDNGVEEYEDSLVTKRWRLPGDEFTAELKVDFTLSSQAQRHTIFAISPSRHWLEFAVNLA</sequence>
<reference evidence="1 2" key="1">
    <citation type="journal article" date="2020" name="BMC Genomics">
        <title>Intraspecific diversification of the crop wild relative Brassica cretica Lam. using demographic model selection.</title>
        <authorList>
            <person name="Kioukis A."/>
            <person name="Michalopoulou V.A."/>
            <person name="Briers L."/>
            <person name="Pirintsos S."/>
            <person name="Studholme D.J."/>
            <person name="Pavlidis P."/>
            <person name="Sarris P.F."/>
        </authorList>
    </citation>
    <scope>NUCLEOTIDE SEQUENCE [LARGE SCALE GENOMIC DNA]</scope>
    <source>
        <strain evidence="2">cv. PFS-1207/04</strain>
    </source>
</reference>
<organism evidence="1 2">
    <name type="scientific">Brassica cretica</name>
    <name type="common">Mustard</name>
    <dbReference type="NCBI Taxonomy" id="69181"/>
    <lineage>
        <taxon>Eukaryota</taxon>
        <taxon>Viridiplantae</taxon>
        <taxon>Streptophyta</taxon>
        <taxon>Embryophyta</taxon>
        <taxon>Tracheophyta</taxon>
        <taxon>Spermatophyta</taxon>
        <taxon>Magnoliopsida</taxon>
        <taxon>eudicotyledons</taxon>
        <taxon>Gunneridae</taxon>
        <taxon>Pentapetalae</taxon>
        <taxon>rosids</taxon>
        <taxon>malvids</taxon>
        <taxon>Brassicales</taxon>
        <taxon>Brassicaceae</taxon>
        <taxon>Brassiceae</taxon>
        <taxon>Brassica</taxon>
    </lineage>
</organism>
<evidence type="ECO:0000313" key="2">
    <source>
        <dbReference type="Proteomes" id="UP000266723"/>
    </source>
</evidence>
<gene>
    <name evidence="1" type="ORF">DY000_02004120</name>
</gene>
<evidence type="ECO:0000313" key="1">
    <source>
        <dbReference type="EMBL" id="KAF3548604.1"/>
    </source>
</evidence>
<name>A0ABQ7C978_BRACR</name>
<dbReference type="EMBL" id="QGKV02000832">
    <property type="protein sequence ID" value="KAF3548604.1"/>
    <property type="molecule type" value="Genomic_DNA"/>
</dbReference>
<dbReference type="Proteomes" id="UP000266723">
    <property type="component" value="Unassembled WGS sequence"/>
</dbReference>
<dbReference type="InterPro" id="IPR014476">
    <property type="entry name" value="AHL15-29"/>
</dbReference>
<accession>A0ABQ7C978</accession>
<comment type="caution">
    <text evidence="1">The sequence shown here is derived from an EMBL/GenBank/DDBJ whole genome shotgun (WGS) entry which is preliminary data.</text>
</comment>
<dbReference type="PANTHER" id="PTHR31100:SF51">
    <property type="entry name" value="AT-HOOK MOTIF NUCLEAR-LOCALIZED PROTEIN 29"/>
    <property type="match status" value="1"/>
</dbReference>
<protein>
    <recommendedName>
        <fullName evidence="3">PPC domain-containing protein</fullName>
    </recommendedName>
</protein>
<dbReference type="PANTHER" id="PTHR31100">
    <property type="entry name" value="AT-HOOK MOTIF NUCLEAR-LOCALIZED PROTEIN 15"/>
    <property type="match status" value="1"/>
</dbReference>
<keyword evidence="2" id="KW-1185">Reference proteome</keyword>
<proteinExistence type="predicted"/>
<evidence type="ECO:0008006" key="3">
    <source>
        <dbReference type="Google" id="ProtNLM"/>
    </source>
</evidence>